<dbReference type="STRING" id="6526.A0A2C9KYY8"/>
<dbReference type="KEGG" id="bgt:106059721"/>
<feature type="compositionally biased region" description="Acidic residues" evidence="1">
    <location>
        <begin position="188"/>
        <end position="206"/>
    </location>
</feature>
<dbReference type="EnsemblMetazoa" id="BGLB025167-RB">
    <property type="protein sequence ID" value="BGLB025167-PB"/>
    <property type="gene ID" value="BGLB025167"/>
</dbReference>
<evidence type="ECO:0000259" key="2">
    <source>
        <dbReference type="Pfam" id="PF09747"/>
    </source>
</evidence>
<dbReference type="RefSeq" id="XP_013072863.1">
    <property type="nucleotide sequence ID" value="XM_013217409.2"/>
</dbReference>
<feature type="compositionally biased region" description="Basic and acidic residues" evidence="1">
    <location>
        <begin position="207"/>
        <end position="219"/>
    </location>
</feature>
<organism evidence="3 4">
    <name type="scientific">Biomphalaria glabrata</name>
    <name type="common">Bloodfluke planorb</name>
    <name type="synonym">Freshwater snail</name>
    <dbReference type="NCBI Taxonomy" id="6526"/>
    <lineage>
        <taxon>Eukaryota</taxon>
        <taxon>Metazoa</taxon>
        <taxon>Spiralia</taxon>
        <taxon>Lophotrochozoa</taxon>
        <taxon>Mollusca</taxon>
        <taxon>Gastropoda</taxon>
        <taxon>Heterobranchia</taxon>
        <taxon>Euthyneura</taxon>
        <taxon>Panpulmonata</taxon>
        <taxon>Hygrophila</taxon>
        <taxon>Lymnaeoidea</taxon>
        <taxon>Planorbidae</taxon>
        <taxon>Biomphalaria</taxon>
    </lineage>
</organism>
<dbReference type="InterPro" id="IPR040233">
    <property type="entry name" value="CCD97-like_C"/>
</dbReference>
<dbReference type="AlphaFoldDB" id="A0A2C9KYY8"/>
<proteinExistence type="predicted"/>
<evidence type="ECO:0000313" key="7">
    <source>
        <dbReference type="RefSeq" id="XP_013072864.1"/>
    </source>
</evidence>
<gene>
    <name evidence="3" type="primary">106059721</name>
    <name evidence="6 7" type="synonym">LOC106059721</name>
</gene>
<evidence type="ECO:0000313" key="6">
    <source>
        <dbReference type="RefSeq" id="XP_013072863.1"/>
    </source>
</evidence>
<evidence type="ECO:0000313" key="5">
    <source>
        <dbReference type="Proteomes" id="UP001165740"/>
    </source>
</evidence>
<dbReference type="EnsemblMetazoa" id="BGLB025167-RA">
    <property type="protein sequence ID" value="BGLB025167-PA"/>
    <property type="gene ID" value="BGLB025167"/>
</dbReference>
<dbReference type="Proteomes" id="UP000076420">
    <property type="component" value="Unassembled WGS sequence"/>
</dbReference>
<keyword evidence="5" id="KW-1185">Reference proteome</keyword>
<dbReference type="VEuPathDB" id="VectorBase:BGLB025167"/>
<dbReference type="GeneID" id="106059721"/>
<dbReference type="PANTHER" id="PTHR31840:SF1">
    <property type="entry name" value="COILED-COIL DOMAIN-CONTAINING PROTEIN 97"/>
    <property type="match status" value="1"/>
</dbReference>
<dbReference type="RefSeq" id="XP_013072864.1">
    <property type="nucleotide sequence ID" value="XM_013217410.2"/>
</dbReference>
<protein>
    <submittedName>
        <fullName evidence="6 7">Coiled-coil domain-containing protein 97-like</fullName>
    </submittedName>
</protein>
<evidence type="ECO:0000256" key="1">
    <source>
        <dbReference type="SAM" id="MobiDB-lite"/>
    </source>
</evidence>
<feature type="region of interest" description="Disordered" evidence="1">
    <location>
        <begin position="187"/>
        <end position="219"/>
    </location>
</feature>
<reference evidence="3" key="1">
    <citation type="submission" date="2020-05" db="UniProtKB">
        <authorList>
            <consortium name="EnsemblMetazoa"/>
        </authorList>
    </citation>
    <scope>IDENTIFICATION</scope>
    <source>
        <strain evidence="3">BB02</strain>
    </source>
</reference>
<dbReference type="OMA" id="LDVYMRH"/>
<evidence type="ECO:0000313" key="4">
    <source>
        <dbReference type="Proteomes" id="UP000076420"/>
    </source>
</evidence>
<dbReference type="Pfam" id="PF09747">
    <property type="entry name" value="CCD97-like_C"/>
    <property type="match status" value="1"/>
</dbReference>
<dbReference type="PANTHER" id="PTHR31840">
    <property type="entry name" value="COILED-COIL DOMAIN-CONTAINING PROTEIN 97"/>
    <property type="match status" value="1"/>
</dbReference>
<sequence length="332" mass="39187">MESQEDIMEAAINLESLAIDMINRLSKTDAHFKHQQRGEPDLTCEEKSAIASEILKKNPALFLERFSQFLTLNDVECFKQFRGDYRIDFYIDEINRRCADTSKSVVKNRRYQALKFLMDEGEYFSEDEMKWRDPLLYAQMIGQYESESEVTEKMEQEIDPSDLKFSTILLKHMDNLTNKQHFEMLKEMEEEQEEEEEEESEEEEENKSDSKQKSFRHQDINTSNNVDEISSVEKAYLRTEFLRIMQERFLSGDDSNFDYSKVDSNADYDALDIVSYDAEEKYFDADGEDGEQSRDSSLSRQLECIELDRQQADVEEEDYMKFVPSEDVNKIT</sequence>
<dbReference type="InterPro" id="IPR018613">
    <property type="entry name" value="Ccdc97-like"/>
</dbReference>
<dbReference type="Proteomes" id="UP001165740">
    <property type="component" value="Chromosome 3"/>
</dbReference>
<reference evidence="6 7" key="2">
    <citation type="submission" date="2025-04" db="UniProtKB">
        <authorList>
            <consortium name="RefSeq"/>
        </authorList>
    </citation>
    <scope>IDENTIFICATION</scope>
</reference>
<dbReference type="VEuPathDB" id="VectorBase:BGLAX_048726"/>
<dbReference type="OrthoDB" id="333176at2759"/>
<evidence type="ECO:0000313" key="3">
    <source>
        <dbReference type="EnsemblMetazoa" id="BGLB025167-PB"/>
    </source>
</evidence>
<name>A0A2C9KYY8_BIOGL</name>
<feature type="domain" description="CCD97-like C-terminal" evidence="2">
    <location>
        <begin position="108"/>
        <end position="286"/>
    </location>
</feature>
<accession>A0A2C9KYY8</accession>